<keyword evidence="3 10" id="KW-0813">Transport</keyword>
<feature type="transmembrane region" description="Helical" evidence="10">
    <location>
        <begin position="347"/>
        <end position="378"/>
    </location>
</feature>
<keyword evidence="5 10" id="KW-1133">Transmembrane helix</keyword>
<evidence type="ECO:0000256" key="5">
    <source>
        <dbReference type="ARBA" id="ARBA00022989"/>
    </source>
</evidence>
<name>A0A5E4LMA4_9ARCH</name>
<dbReference type="Proteomes" id="UP000789941">
    <property type="component" value="Unassembled WGS sequence"/>
</dbReference>
<evidence type="ECO:0000313" key="12">
    <source>
        <dbReference type="EMBL" id="VVC03170.1"/>
    </source>
</evidence>
<organism evidence="12 13">
    <name type="scientific">Candidatus Bilamarchaeum dharawalense</name>
    <dbReference type="NCBI Taxonomy" id="2885759"/>
    <lineage>
        <taxon>Archaea</taxon>
        <taxon>Candidatus Micrarchaeota</taxon>
        <taxon>Candidatus Micrarchaeia</taxon>
        <taxon>Candidatus Anstonellales</taxon>
        <taxon>Candidatus Bilamarchaeaceae</taxon>
        <taxon>Candidatus Bilamarchaeum</taxon>
    </lineage>
</organism>
<dbReference type="InterPro" id="IPR002490">
    <property type="entry name" value="V-ATPase_116kDa_su"/>
</dbReference>
<evidence type="ECO:0000256" key="2">
    <source>
        <dbReference type="ARBA" id="ARBA00009904"/>
    </source>
</evidence>
<keyword evidence="6 10" id="KW-0406">Ion transport</keyword>
<dbReference type="Gene3D" id="1.20.1460.20">
    <property type="match status" value="1"/>
</dbReference>
<feature type="transmembrane region" description="Helical" evidence="10">
    <location>
        <begin position="545"/>
        <end position="562"/>
    </location>
</feature>
<feature type="transmembrane region" description="Helical" evidence="10">
    <location>
        <begin position="390"/>
        <end position="408"/>
    </location>
</feature>
<dbReference type="GO" id="GO:0016471">
    <property type="term" value="C:vacuolar proton-transporting V-type ATPase complex"/>
    <property type="evidence" value="ECO:0007669"/>
    <property type="project" value="TreeGrafter"/>
</dbReference>
<dbReference type="Gene3D" id="3.30.70.2750">
    <property type="match status" value="1"/>
</dbReference>
<evidence type="ECO:0000256" key="1">
    <source>
        <dbReference type="ARBA" id="ARBA00004141"/>
    </source>
</evidence>
<keyword evidence="7 10" id="KW-0472">Membrane</keyword>
<keyword evidence="4 10" id="KW-0812">Transmembrane</keyword>
<evidence type="ECO:0000256" key="11">
    <source>
        <dbReference type="SAM" id="Coils"/>
    </source>
</evidence>
<evidence type="ECO:0000256" key="9">
    <source>
        <dbReference type="ARBA" id="ARBA00068671"/>
    </source>
</evidence>
<feature type="transmembrane region" description="Helical" evidence="10">
    <location>
        <begin position="480"/>
        <end position="498"/>
    </location>
</feature>
<evidence type="ECO:0000256" key="8">
    <source>
        <dbReference type="ARBA" id="ARBA00059506"/>
    </source>
</evidence>
<dbReference type="GO" id="GO:0046961">
    <property type="term" value="F:proton-transporting ATPase activity, rotational mechanism"/>
    <property type="evidence" value="ECO:0007669"/>
    <property type="project" value="InterPro"/>
</dbReference>
<comment type="similarity">
    <text evidence="2 10">Belongs to the V-ATPase 116 kDa subunit family.</text>
</comment>
<evidence type="ECO:0000256" key="6">
    <source>
        <dbReference type="ARBA" id="ARBA00023065"/>
    </source>
</evidence>
<dbReference type="PANTHER" id="PTHR11629:SF63">
    <property type="entry name" value="V-TYPE PROTON ATPASE SUBUNIT A"/>
    <property type="match status" value="1"/>
</dbReference>
<reference evidence="12 13" key="1">
    <citation type="submission" date="2019-08" db="EMBL/GenBank/DDBJ databases">
        <authorList>
            <person name="Vazquez-Campos X."/>
        </authorList>
    </citation>
    <scope>NUCLEOTIDE SEQUENCE [LARGE SCALE GENOMIC DNA]</scope>
    <source>
        <strain evidence="12">LFW-283_2</strain>
    </source>
</reference>
<comment type="subcellular location">
    <subcellularLocation>
        <location evidence="1">Membrane</location>
        <topology evidence="1">Multi-pass membrane protein</topology>
    </subcellularLocation>
</comment>
<feature type="transmembrane region" description="Helical" evidence="10">
    <location>
        <begin position="510"/>
        <end position="533"/>
    </location>
</feature>
<proteinExistence type="inferred from homology"/>
<dbReference type="Gene3D" id="3.30.70.2170">
    <property type="match status" value="1"/>
</dbReference>
<accession>A0A5E4LMA4</accession>
<feature type="transmembrane region" description="Helical" evidence="10">
    <location>
        <begin position="446"/>
        <end position="468"/>
    </location>
</feature>
<dbReference type="AlphaFoldDB" id="A0A5E4LMA4"/>
<evidence type="ECO:0000256" key="10">
    <source>
        <dbReference type="RuleBase" id="RU361189"/>
    </source>
</evidence>
<dbReference type="GO" id="GO:0051117">
    <property type="term" value="F:ATPase binding"/>
    <property type="evidence" value="ECO:0007669"/>
    <property type="project" value="TreeGrafter"/>
</dbReference>
<dbReference type="PANTHER" id="PTHR11629">
    <property type="entry name" value="VACUOLAR PROTON ATPASES"/>
    <property type="match status" value="1"/>
</dbReference>
<feature type="coiled-coil region" evidence="11">
    <location>
        <begin position="94"/>
        <end position="128"/>
    </location>
</feature>
<dbReference type="GO" id="GO:0033179">
    <property type="term" value="C:proton-transporting V-type ATPase, V0 domain"/>
    <property type="evidence" value="ECO:0007669"/>
    <property type="project" value="InterPro"/>
</dbReference>
<dbReference type="Pfam" id="PF01496">
    <property type="entry name" value="V_ATPase_I"/>
    <property type="match status" value="1"/>
</dbReference>
<sequence>MFKPKSMRKVRLIVLKSVVENLIKDLHEIGLVDIRKTKYEGLDSGRPLAAFDEVSGVLLELRAILNLMEASIGKRDGSEPKIIDGKKAIVMARSLKSEEQLRKLNQEVNELNERIKTLENESAVVNKVLHFKNIDFSGLSTRTIDYRVGEVPVAKLSKLMGALDKLGTNSNVINEKDSNIILILFEKKFAQIIDPILSDNGFNDIELPRDMVAPKNVIARIKTELDEKKARLKIVQKEMLEVSKANIQTVKSLIASLEVESDRAEIVSRFSSSKSLYVLEGWIIGSDLNKIETIVQKYGSKAHLEDVHFGHDETPPTVLDNPGLASPMEFVTKSYSMPNYFEIDPTMMYLVALPVLYGMIVGDVLYGVISALLALFLMKKFEKSYIMYNVSKIWLYSSIPTIFFGLVFDEWAGMTHFHFSEFIGDWTGVQLLHEPLYHGLARMENILILVGLSVAMGMIHLAIGFVLGALNEWNHNKKHAIAKIAWIGVELAIVLALGPQLGLLPQDFTIAGLVVLVLSVIIIGITEGIIGIIEVPGFTGNILSYSRIAAVGIAGVVIAELLNEFLRPLPTQGLLAIIMVPVFLVLHILNCFVAMFEALIQGGRLNIVEFRSKFLHGGGDVFIPFALYNKKL</sequence>
<dbReference type="GO" id="GO:0007035">
    <property type="term" value="P:vacuolar acidification"/>
    <property type="evidence" value="ECO:0007669"/>
    <property type="project" value="TreeGrafter"/>
</dbReference>
<evidence type="ECO:0000313" key="13">
    <source>
        <dbReference type="Proteomes" id="UP000789941"/>
    </source>
</evidence>
<feature type="coiled-coil region" evidence="11">
    <location>
        <begin position="218"/>
        <end position="245"/>
    </location>
</feature>
<protein>
    <recommendedName>
        <fullName evidence="9 10">A-type ATP synthase subunit I</fullName>
    </recommendedName>
</protein>
<comment type="function">
    <text evidence="8">Component of the A-type ATP synthase that produces ATP from ADP in the presence of a proton gradient across the membrane.</text>
</comment>
<evidence type="ECO:0000256" key="3">
    <source>
        <dbReference type="ARBA" id="ARBA00022448"/>
    </source>
</evidence>
<evidence type="ECO:0000256" key="7">
    <source>
        <dbReference type="ARBA" id="ARBA00023136"/>
    </source>
</evidence>
<comment type="caution">
    <text evidence="12">The sequence shown here is derived from an EMBL/GenBank/DDBJ whole genome shotgun (WGS) entry which is preliminary data.</text>
</comment>
<dbReference type="EMBL" id="CABMJJ010000007">
    <property type="protein sequence ID" value="VVC03170.1"/>
    <property type="molecule type" value="Genomic_DNA"/>
</dbReference>
<feature type="transmembrane region" description="Helical" evidence="10">
    <location>
        <begin position="574"/>
        <end position="596"/>
    </location>
</feature>
<gene>
    <name evidence="12" type="ORF">LFW2832_00210</name>
</gene>
<keyword evidence="11" id="KW-0175">Coiled coil</keyword>
<evidence type="ECO:0000256" key="4">
    <source>
        <dbReference type="ARBA" id="ARBA00022692"/>
    </source>
</evidence>